<organism evidence="1 2">
    <name type="scientific">Symbiodinium pilosum</name>
    <name type="common">Dinoflagellate</name>
    <dbReference type="NCBI Taxonomy" id="2952"/>
    <lineage>
        <taxon>Eukaryota</taxon>
        <taxon>Sar</taxon>
        <taxon>Alveolata</taxon>
        <taxon>Dinophyceae</taxon>
        <taxon>Suessiales</taxon>
        <taxon>Symbiodiniaceae</taxon>
        <taxon>Symbiodinium</taxon>
    </lineage>
</organism>
<keyword evidence="2" id="KW-1185">Reference proteome</keyword>
<feature type="non-terminal residue" evidence="1">
    <location>
        <position position="693"/>
    </location>
</feature>
<dbReference type="InterPro" id="IPR043502">
    <property type="entry name" value="DNA/RNA_pol_sf"/>
</dbReference>
<name>A0A812RVY5_SYMPI</name>
<comment type="caution">
    <text evidence="1">The sequence shown here is derived from an EMBL/GenBank/DDBJ whole genome shotgun (WGS) entry which is preliminary data.</text>
</comment>
<evidence type="ECO:0008006" key="3">
    <source>
        <dbReference type="Google" id="ProtNLM"/>
    </source>
</evidence>
<proteinExistence type="predicted"/>
<dbReference type="SUPFAM" id="SSF56672">
    <property type="entry name" value="DNA/RNA polymerases"/>
    <property type="match status" value="1"/>
</dbReference>
<dbReference type="CDD" id="cd09272">
    <property type="entry name" value="RNase_HI_RT_Ty1"/>
    <property type="match status" value="1"/>
</dbReference>
<gene>
    <name evidence="1" type="ORF">SPIL2461_LOCUS11206</name>
</gene>
<accession>A0A812RVY5</accession>
<reference evidence="1" key="1">
    <citation type="submission" date="2021-02" db="EMBL/GenBank/DDBJ databases">
        <authorList>
            <person name="Dougan E. K."/>
            <person name="Rhodes N."/>
            <person name="Thang M."/>
            <person name="Chan C."/>
        </authorList>
    </citation>
    <scope>NUCLEOTIDE SEQUENCE</scope>
</reference>
<sequence>FEGEAVPVRRRVVGKSPPEAELRAAQLDKHCCPRTWAEFEAAGKALLENWDSLAAKNLLMQVCQAFPDEQYQAGMFRRGGVVGTLRSTWSRSWLAAICARLLKEHDPDCTFTSVYLSNSLAKDMHIDVSNLPGSQNCILPLCLPKRGGDLWVELGYGDVVTGPVVDHVDTRGKVRHGVVHRLDEDEVFKFDPKRYHFVTPFKGTRVVIVGYTSDVLGKASTDDLDGLADLGFQLPDSVYLRAPRQAQEEEEKVGLSAVQSTPVNKGGGWEETFPVADGFVDFRVNWSLSHRSVLKGTLCQVTVGLGWQACVSSTAVQNGAAVVGEVAAAASQKEGLYRRKAPRLWGQFRDSCLCDLSWECDGVTFRLEQSSLDPNWWKVLQVKDGQVVGALLVYVDDFLLCGSSVVLRSLAQALQHKWATTPLVVATPEQPIKFLGVDILVVPRGFVLSQQSYAEEVLRIHSVPVHVRGRIPCPRELASFEVVESDAPPTSEAVHQAQQVTGALLWLSQRSRPDLAFTCSLLASLATKAPHRALRIADRALGYLQRTKSASLVFVADSTQLHGWSDASFSPEGSRSHAGWCVCLHGCPIAWRSARQAFVTLSTAESELMASLECAVALESMQALLLSVGFSVEDRELHVDSQASLAISDGHGSQTTSRRARRLRRMQRAIEDELASQLQGMTLDDQPCVQEQP</sequence>
<dbReference type="EMBL" id="CAJNIZ010021794">
    <property type="protein sequence ID" value="CAE7455844.1"/>
    <property type="molecule type" value="Genomic_DNA"/>
</dbReference>
<dbReference type="PANTHER" id="PTHR11439:SF463">
    <property type="entry name" value="REVERSE TRANSCRIPTASE TY1_COPIA-TYPE DOMAIN-CONTAINING PROTEIN"/>
    <property type="match status" value="1"/>
</dbReference>
<dbReference type="OrthoDB" id="447404at2759"/>
<dbReference type="Proteomes" id="UP000649617">
    <property type="component" value="Unassembled WGS sequence"/>
</dbReference>
<evidence type="ECO:0000313" key="1">
    <source>
        <dbReference type="EMBL" id="CAE7455844.1"/>
    </source>
</evidence>
<evidence type="ECO:0000313" key="2">
    <source>
        <dbReference type="Proteomes" id="UP000649617"/>
    </source>
</evidence>
<dbReference type="AlphaFoldDB" id="A0A812RVY5"/>
<feature type="non-terminal residue" evidence="1">
    <location>
        <position position="1"/>
    </location>
</feature>
<protein>
    <recommendedName>
        <fullName evidence="3">Copia protein</fullName>
    </recommendedName>
</protein>
<dbReference type="PANTHER" id="PTHR11439">
    <property type="entry name" value="GAG-POL-RELATED RETROTRANSPOSON"/>
    <property type="match status" value="1"/>
</dbReference>